<reference evidence="1" key="1">
    <citation type="submission" date="2019-10" db="EMBL/GenBank/DDBJ databases">
        <authorList>
            <person name="Soares A.E.R."/>
            <person name="Aleixo A."/>
            <person name="Schneider P."/>
            <person name="Miyaki C.Y."/>
            <person name="Schneider M.P."/>
            <person name="Mello C."/>
            <person name="Vasconcelos A.T.R."/>
        </authorList>
    </citation>
    <scope>NUCLEOTIDE SEQUENCE</scope>
    <source>
        <tissue evidence="1">Muscle</tissue>
    </source>
</reference>
<name>A0ABQ9DI64_9PASS</name>
<comment type="caution">
    <text evidence="1">The sequence shown here is derived from an EMBL/GenBank/DDBJ whole genome shotgun (WGS) entry which is preliminary data.</text>
</comment>
<dbReference type="EMBL" id="WHWB01033482">
    <property type="protein sequence ID" value="KAJ7419596.1"/>
    <property type="molecule type" value="Genomic_DNA"/>
</dbReference>
<sequence>MKTYRRQLIRDRQQSFTKCELCLTNLDTLYGRVTVSVDKGRSTDIIYLDISDAFDTVNIFAAKLERYRTYVIIIKIRPKQRFDMKYFKRIRTIHV</sequence>
<dbReference type="Proteomes" id="UP001145742">
    <property type="component" value="Unassembled WGS sequence"/>
</dbReference>
<keyword evidence="2" id="KW-1185">Reference proteome</keyword>
<gene>
    <name evidence="1" type="ORF">WISP_52986</name>
</gene>
<proteinExistence type="predicted"/>
<evidence type="ECO:0000313" key="2">
    <source>
        <dbReference type="Proteomes" id="UP001145742"/>
    </source>
</evidence>
<accession>A0ABQ9DI64</accession>
<protein>
    <submittedName>
        <fullName evidence="1">Rna-directed dna polymerase from mobile element jockey-like</fullName>
    </submittedName>
</protein>
<evidence type="ECO:0000313" key="1">
    <source>
        <dbReference type="EMBL" id="KAJ7419596.1"/>
    </source>
</evidence>
<organism evidence="1 2">
    <name type="scientific">Willisornis vidua</name>
    <name type="common">Xingu scale-backed antbird</name>
    <dbReference type="NCBI Taxonomy" id="1566151"/>
    <lineage>
        <taxon>Eukaryota</taxon>
        <taxon>Metazoa</taxon>
        <taxon>Chordata</taxon>
        <taxon>Craniata</taxon>
        <taxon>Vertebrata</taxon>
        <taxon>Euteleostomi</taxon>
        <taxon>Archelosauria</taxon>
        <taxon>Archosauria</taxon>
        <taxon>Dinosauria</taxon>
        <taxon>Saurischia</taxon>
        <taxon>Theropoda</taxon>
        <taxon>Coelurosauria</taxon>
        <taxon>Aves</taxon>
        <taxon>Neognathae</taxon>
        <taxon>Neoaves</taxon>
        <taxon>Telluraves</taxon>
        <taxon>Australaves</taxon>
        <taxon>Passeriformes</taxon>
        <taxon>Thamnophilidae</taxon>
        <taxon>Willisornis</taxon>
    </lineage>
</organism>